<dbReference type="InterPro" id="IPR021449">
    <property type="entry name" value="DUF3099"/>
</dbReference>
<feature type="region of interest" description="Disordered" evidence="1">
    <location>
        <begin position="78"/>
        <end position="108"/>
    </location>
</feature>
<organism evidence="3 4">
    <name type="scientific">Jatrophihabitans endophyticus</name>
    <dbReference type="NCBI Taxonomy" id="1206085"/>
    <lineage>
        <taxon>Bacteria</taxon>
        <taxon>Bacillati</taxon>
        <taxon>Actinomycetota</taxon>
        <taxon>Actinomycetes</taxon>
        <taxon>Jatrophihabitantales</taxon>
        <taxon>Jatrophihabitantaceae</taxon>
        <taxon>Jatrophihabitans</taxon>
    </lineage>
</organism>
<dbReference type="EMBL" id="FQVU01000003">
    <property type="protein sequence ID" value="SHG72141.1"/>
    <property type="molecule type" value="Genomic_DNA"/>
</dbReference>
<dbReference type="Pfam" id="PF11298">
    <property type="entry name" value="DUF3099"/>
    <property type="match status" value="1"/>
</dbReference>
<dbReference type="AlphaFoldDB" id="A0A1M5M4F2"/>
<gene>
    <name evidence="3" type="ORF">SAMN05443575_2626</name>
</gene>
<evidence type="ECO:0000256" key="1">
    <source>
        <dbReference type="SAM" id="MobiDB-lite"/>
    </source>
</evidence>
<evidence type="ECO:0000256" key="2">
    <source>
        <dbReference type="SAM" id="Phobius"/>
    </source>
</evidence>
<keyword evidence="2" id="KW-0812">Transmembrane</keyword>
<feature type="transmembrane region" description="Helical" evidence="2">
    <location>
        <begin position="54"/>
        <end position="73"/>
    </location>
</feature>
<dbReference type="RefSeq" id="WP_073390745.1">
    <property type="nucleotide sequence ID" value="NZ_FQVU01000003.1"/>
</dbReference>
<keyword evidence="2" id="KW-0472">Membrane</keyword>
<protein>
    <recommendedName>
        <fullName evidence="5">DUF3099 domain-containing protein</fullName>
    </recommendedName>
</protein>
<keyword evidence="4" id="KW-1185">Reference proteome</keyword>
<proteinExistence type="predicted"/>
<dbReference type="OrthoDB" id="5188998at2"/>
<evidence type="ECO:0000313" key="3">
    <source>
        <dbReference type="EMBL" id="SHG72141.1"/>
    </source>
</evidence>
<dbReference type="Proteomes" id="UP000186132">
    <property type="component" value="Unassembled WGS sequence"/>
</dbReference>
<evidence type="ECO:0008006" key="5">
    <source>
        <dbReference type="Google" id="ProtNLM"/>
    </source>
</evidence>
<dbReference type="STRING" id="1206085.SAMN05443575_2626"/>
<reference evidence="3 4" key="1">
    <citation type="submission" date="2016-11" db="EMBL/GenBank/DDBJ databases">
        <authorList>
            <person name="Jaros S."/>
            <person name="Januszkiewicz K."/>
            <person name="Wedrychowicz H."/>
        </authorList>
    </citation>
    <scope>NUCLEOTIDE SEQUENCE [LARGE SCALE GENOMIC DNA]</scope>
    <source>
        <strain evidence="3 4">DSM 45627</strain>
    </source>
</reference>
<keyword evidence="2" id="KW-1133">Transmembrane helix</keyword>
<sequence>MRRSHADGPQLITSAPESSDDEYDRRRKKYAIMMSIRGACVILAAVTYRLSVLLALVFVVGGMVLPWCAVLIANDRPAKKRSPAPGMRPAYGSERALTAGDDGRTIDG</sequence>
<feature type="transmembrane region" description="Helical" evidence="2">
    <location>
        <begin position="30"/>
        <end position="48"/>
    </location>
</feature>
<name>A0A1M5M4F2_9ACTN</name>
<evidence type="ECO:0000313" key="4">
    <source>
        <dbReference type="Proteomes" id="UP000186132"/>
    </source>
</evidence>
<feature type="region of interest" description="Disordered" evidence="1">
    <location>
        <begin position="1"/>
        <end position="24"/>
    </location>
</feature>
<accession>A0A1M5M4F2</accession>